<keyword evidence="9 12" id="KW-1133">Transmembrane helix</keyword>
<keyword evidence="7 12" id="KW-0378">Hydrolase</keyword>
<dbReference type="NCBIfam" id="NF002826">
    <property type="entry name" value="PRK03001.1"/>
    <property type="match status" value="1"/>
</dbReference>
<evidence type="ECO:0000256" key="9">
    <source>
        <dbReference type="ARBA" id="ARBA00022989"/>
    </source>
</evidence>
<keyword evidence="11 12" id="KW-0472">Membrane</keyword>
<dbReference type="HAMAP" id="MF_00188">
    <property type="entry name" value="Pept_M48_protease_HtpX"/>
    <property type="match status" value="1"/>
</dbReference>
<evidence type="ECO:0000256" key="8">
    <source>
        <dbReference type="ARBA" id="ARBA00022833"/>
    </source>
</evidence>
<comment type="cofactor">
    <cofactor evidence="12">
        <name>Zn(2+)</name>
        <dbReference type="ChEBI" id="CHEBI:29105"/>
    </cofactor>
    <text evidence="12">Binds 1 zinc ion per subunit.</text>
</comment>
<evidence type="ECO:0000256" key="5">
    <source>
        <dbReference type="ARBA" id="ARBA00022692"/>
    </source>
</evidence>
<evidence type="ECO:0000313" key="15">
    <source>
        <dbReference type="Proteomes" id="UP000003671"/>
    </source>
</evidence>
<keyword evidence="8 12" id="KW-0862">Zinc</keyword>
<dbReference type="CDD" id="cd07336">
    <property type="entry name" value="M48B_HtpX_like"/>
    <property type="match status" value="1"/>
</dbReference>
<evidence type="ECO:0000256" key="3">
    <source>
        <dbReference type="ARBA" id="ARBA00022475"/>
    </source>
</evidence>
<proteinExistence type="inferred from homology"/>
<dbReference type="PATRIC" id="fig|500635.8.peg.526"/>
<dbReference type="Proteomes" id="UP000003671">
    <property type="component" value="Unassembled WGS sequence"/>
</dbReference>
<feature type="binding site" evidence="12">
    <location>
        <position position="212"/>
    </location>
    <ligand>
        <name>Zn(2+)</name>
        <dbReference type="ChEBI" id="CHEBI:29105"/>
        <note>catalytic</note>
    </ligand>
</feature>
<name>C9KLT0_9FIRM</name>
<feature type="binding site" evidence="12">
    <location>
        <position position="145"/>
    </location>
    <ligand>
        <name>Zn(2+)</name>
        <dbReference type="ChEBI" id="CHEBI:29105"/>
        <note>catalytic</note>
    </ligand>
</feature>
<dbReference type="InterPro" id="IPR050083">
    <property type="entry name" value="HtpX_protease"/>
</dbReference>
<feature type="active site" evidence="12">
    <location>
        <position position="142"/>
    </location>
</feature>
<sequence length="297" mass="32598">MRYILGGIIMNMNNIKTVMLMVLMAVIMMLIGGLVGGRTGLTIMLFFSIAMNLYSYWCSDSLVLRWSGAQEVTREEAPQLYALVENLANRAGLPMPKVCIIDADEPNAFATGRNPNHAAVAVTTGIMRVLDYNEISGVLAHELAHVKNRDILTSTIASMMATVISYAAQFFMFFGGSSDDDDGVNPIAAIAMMILAPIAAMLIQMAISRSREYEADHDGGEICGNPNYLADGLEKIEYYVTHSQETLPSAKPATANMYIVNPFEGTGKALTKLFSTHPDTAERIARLREQAREMRVR</sequence>
<dbReference type="PANTHER" id="PTHR43221:SF1">
    <property type="entry name" value="PROTEASE HTPX"/>
    <property type="match status" value="1"/>
</dbReference>
<organism evidence="14 15">
    <name type="scientific">Mitsuokella multacida DSM 20544</name>
    <dbReference type="NCBI Taxonomy" id="500635"/>
    <lineage>
        <taxon>Bacteria</taxon>
        <taxon>Bacillati</taxon>
        <taxon>Bacillota</taxon>
        <taxon>Negativicutes</taxon>
        <taxon>Selenomonadales</taxon>
        <taxon>Selenomonadaceae</taxon>
        <taxon>Mitsuokella</taxon>
    </lineage>
</organism>
<evidence type="ECO:0000256" key="12">
    <source>
        <dbReference type="HAMAP-Rule" id="MF_00188"/>
    </source>
</evidence>
<evidence type="ECO:0000313" key="14">
    <source>
        <dbReference type="EMBL" id="EEX69094.1"/>
    </source>
</evidence>
<keyword evidence="6 12" id="KW-0479">Metal-binding</keyword>
<keyword evidence="10 12" id="KW-0482">Metalloprotease</keyword>
<dbReference type="HOGENOM" id="CLU_042266_3_0_9"/>
<dbReference type="GO" id="GO:0006508">
    <property type="term" value="P:proteolysis"/>
    <property type="evidence" value="ECO:0007669"/>
    <property type="project" value="UniProtKB-KW"/>
</dbReference>
<evidence type="ECO:0000256" key="1">
    <source>
        <dbReference type="ARBA" id="ARBA00004651"/>
    </source>
</evidence>
<dbReference type="Pfam" id="PF01435">
    <property type="entry name" value="Peptidase_M48"/>
    <property type="match status" value="1"/>
</dbReference>
<evidence type="ECO:0000256" key="11">
    <source>
        <dbReference type="ARBA" id="ARBA00023136"/>
    </source>
</evidence>
<protein>
    <recommendedName>
        <fullName evidence="12">Protease HtpX homolog</fullName>
        <ecNumber evidence="12">3.4.24.-</ecNumber>
    </recommendedName>
</protein>
<evidence type="ECO:0000256" key="6">
    <source>
        <dbReference type="ARBA" id="ARBA00022723"/>
    </source>
</evidence>
<comment type="similarity">
    <text evidence="2 12">Belongs to the peptidase M48B family.</text>
</comment>
<feature type="transmembrane region" description="Helical" evidence="12">
    <location>
        <begin position="18"/>
        <end position="35"/>
    </location>
</feature>
<dbReference type="GO" id="GO:0005886">
    <property type="term" value="C:plasma membrane"/>
    <property type="evidence" value="ECO:0007669"/>
    <property type="project" value="UniProtKB-SubCell"/>
</dbReference>
<feature type="transmembrane region" description="Helical" evidence="12">
    <location>
        <begin position="187"/>
        <end position="207"/>
    </location>
</feature>
<feature type="binding site" evidence="12">
    <location>
        <position position="141"/>
    </location>
    <ligand>
        <name>Zn(2+)</name>
        <dbReference type="ChEBI" id="CHEBI:29105"/>
        <note>catalytic</note>
    </ligand>
</feature>
<keyword evidence="15" id="KW-1185">Reference proteome</keyword>
<evidence type="ECO:0000256" key="7">
    <source>
        <dbReference type="ARBA" id="ARBA00022801"/>
    </source>
</evidence>
<dbReference type="AlphaFoldDB" id="C9KLT0"/>
<feature type="transmembrane region" description="Helical" evidence="12">
    <location>
        <begin position="41"/>
        <end position="57"/>
    </location>
</feature>
<evidence type="ECO:0000256" key="2">
    <source>
        <dbReference type="ARBA" id="ARBA00009779"/>
    </source>
</evidence>
<dbReference type="PANTHER" id="PTHR43221">
    <property type="entry name" value="PROTEASE HTPX"/>
    <property type="match status" value="1"/>
</dbReference>
<keyword evidence="4 12" id="KW-0645">Protease</keyword>
<keyword evidence="3 12" id="KW-1003">Cell membrane</keyword>
<dbReference type="InterPro" id="IPR022919">
    <property type="entry name" value="Pept_M48_protease_HtpX"/>
</dbReference>
<dbReference type="GO" id="GO:0004222">
    <property type="term" value="F:metalloendopeptidase activity"/>
    <property type="evidence" value="ECO:0007669"/>
    <property type="project" value="UniProtKB-UniRule"/>
</dbReference>
<comment type="subcellular location">
    <subcellularLocation>
        <location evidence="1 12">Cell membrane</location>
        <topology evidence="1 12">Multi-pass membrane protein</topology>
    </subcellularLocation>
</comment>
<dbReference type="InterPro" id="IPR001915">
    <property type="entry name" value="Peptidase_M48"/>
</dbReference>
<dbReference type="EC" id="3.4.24.-" evidence="12"/>
<dbReference type="Gene3D" id="3.30.2010.10">
    <property type="entry name" value="Metalloproteases ('zincins'), catalytic domain"/>
    <property type="match status" value="1"/>
</dbReference>
<dbReference type="eggNOG" id="COG0501">
    <property type="taxonomic scope" value="Bacteria"/>
</dbReference>
<feature type="domain" description="Peptidase M48" evidence="13">
    <location>
        <begin position="76"/>
        <end position="290"/>
    </location>
</feature>
<evidence type="ECO:0000256" key="4">
    <source>
        <dbReference type="ARBA" id="ARBA00022670"/>
    </source>
</evidence>
<gene>
    <name evidence="12" type="primary">htpX</name>
    <name evidence="14" type="ORF">MITSMUL_04164</name>
</gene>
<feature type="transmembrane region" description="Helical" evidence="12">
    <location>
        <begin position="151"/>
        <end position="175"/>
    </location>
</feature>
<comment type="caution">
    <text evidence="14">The sequence shown here is derived from an EMBL/GenBank/DDBJ whole genome shotgun (WGS) entry which is preliminary data.</text>
</comment>
<evidence type="ECO:0000256" key="10">
    <source>
        <dbReference type="ARBA" id="ARBA00023049"/>
    </source>
</evidence>
<evidence type="ECO:0000259" key="13">
    <source>
        <dbReference type="Pfam" id="PF01435"/>
    </source>
</evidence>
<accession>C9KLT0</accession>
<reference evidence="14" key="1">
    <citation type="submission" date="2009-09" db="EMBL/GenBank/DDBJ databases">
        <authorList>
            <person name="Weinstock G."/>
            <person name="Sodergren E."/>
            <person name="Clifton S."/>
            <person name="Fulton L."/>
            <person name="Fulton B."/>
            <person name="Courtney L."/>
            <person name="Fronick C."/>
            <person name="Harrison M."/>
            <person name="Strong C."/>
            <person name="Farmer C."/>
            <person name="Delahaunty K."/>
            <person name="Markovic C."/>
            <person name="Hall O."/>
            <person name="Minx P."/>
            <person name="Tomlinson C."/>
            <person name="Mitreva M."/>
            <person name="Nelson J."/>
            <person name="Hou S."/>
            <person name="Wollam A."/>
            <person name="Pepin K.H."/>
            <person name="Johnson M."/>
            <person name="Bhonagiri V."/>
            <person name="Nash W.E."/>
            <person name="Warren W."/>
            <person name="Chinwalla A."/>
            <person name="Mardis E.R."/>
            <person name="Wilson R.K."/>
        </authorList>
    </citation>
    <scope>NUCLEOTIDE SEQUENCE [LARGE SCALE GENOMIC DNA]</scope>
    <source>
        <strain evidence="14">DSM 20544</strain>
    </source>
</reference>
<dbReference type="GO" id="GO:0008270">
    <property type="term" value="F:zinc ion binding"/>
    <property type="evidence" value="ECO:0007669"/>
    <property type="project" value="UniProtKB-UniRule"/>
</dbReference>
<dbReference type="EMBL" id="ABWK02000012">
    <property type="protein sequence ID" value="EEX69094.1"/>
    <property type="molecule type" value="Genomic_DNA"/>
</dbReference>
<keyword evidence="5 12" id="KW-0812">Transmembrane</keyword>
<dbReference type="STRING" id="500635.MITSMUL_04164"/>